<evidence type="ECO:0000313" key="6">
    <source>
        <dbReference type="Proteomes" id="UP000576225"/>
    </source>
</evidence>
<evidence type="ECO:0000256" key="2">
    <source>
        <dbReference type="HAMAP-Rule" id="MF_00048"/>
    </source>
</evidence>
<reference evidence="4 5" key="1">
    <citation type="submission" date="2018-04" db="EMBL/GenBank/DDBJ databases">
        <title>Genomic Encyclopedia of Type Strains, Phase IV (KMG-IV): sequencing the most valuable type-strain genomes for metagenomic binning, comparative biology and taxonomic classification.</title>
        <authorList>
            <person name="Goeker M."/>
        </authorList>
    </citation>
    <scope>NUCLEOTIDE SEQUENCE [LARGE SCALE GENOMIC DNA]</scope>
    <source>
        <strain evidence="4 5">DSM 14823</strain>
    </source>
</reference>
<dbReference type="Gene3D" id="3.40.1350.10">
    <property type="match status" value="1"/>
</dbReference>
<dbReference type="PANTHER" id="PTHR34039:SF1">
    <property type="entry name" value="UPF0102 PROTEIN YRAN"/>
    <property type="match status" value="1"/>
</dbReference>
<comment type="caution">
    <text evidence="4">The sequence shown here is derived from an EMBL/GenBank/DDBJ whole genome shotgun (WGS) entry which is preliminary data.</text>
</comment>
<dbReference type="Proteomes" id="UP000245959">
    <property type="component" value="Unassembled WGS sequence"/>
</dbReference>
<comment type="similarity">
    <text evidence="1 2">Belongs to the UPF0102 family.</text>
</comment>
<keyword evidence="4" id="KW-0540">Nuclease</keyword>
<evidence type="ECO:0000256" key="1">
    <source>
        <dbReference type="ARBA" id="ARBA00006738"/>
    </source>
</evidence>
<reference evidence="3 6" key="2">
    <citation type="submission" date="2020-04" db="EMBL/GenBank/DDBJ databases">
        <authorList>
            <person name="Hitch T.C.A."/>
            <person name="Wylensek D."/>
            <person name="Clavel T."/>
        </authorList>
    </citation>
    <scope>NUCLEOTIDE SEQUENCE [LARGE SCALE GENOMIC DNA]</scope>
    <source>
        <strain evidence="3 6">COR2-253-APC-1A</strain>
    </source>
</reference>
<dbReference type="InterPro" id="IPR011335">
    <property type="entry name" value="Restrct_endonuc-II-like"/>
</dbReference>
<dbReference type="EMBL" id="JABAEW010000009">
    <property type="protein sequence ID" value="NMD86217.1"/>
    <property type="molecule type" value="Genomic_DNA"/>
</dbReference>
<evidence type="ECO:0000313" key="3">
    <source>
        <dbReference type="EMBL" id="NMD86217.1"/>
    </source>
</evidence>
<proteinExistence type="inferred from homology"/>
<dbReference type="EMBL" id="QEKH01000022">
    <property type="protein sequence ID" value="PVY39135.1"/>
    <property type="molecule type" value="Genomic_DNA"/>
</dbReference>
<dbReference type="GO" id="GO:0003676">
    <property type="term" value="F:nucleic acid binding"/>
    <property type="evidence" value="ECO:0007669"/>
    <property type="project" value="InterPro"/>
</dbReference>
<evidence type="ECO:0000313" key="4">
    <source>
        <dbReference type="EMBL" id="PVY39135.1"/>
    </source>
</evidence>
<evidence type="ECO:0000313" key="5">
    <source>
        <dbReference type="Proteomes" id="UP000245959"/>
    </source>
</evidence>
<dbReference type="SUPFAM" id="SSF52980">
    <property type="entry name" value="Restriction endonuclease-like"/>
    <property type="match status" value="1"/>
</dbReference>
<dbReference type="RefSeq" id="WP_116884757.1">
    <property type="nucleotide sequence ID" value="NZ_CABMMC010000010.1"/>
</dbReference>
<name>A0A2U1ARU3_9BACT</name>
<dbReference type="PANTHER" id="PTHR34039">
    <property type="entry name" value="UPF0102 PROTEIN YRAN"/>
    <property type="match status" value="1"/>
</dbReference>
<dbReference type="OrthoDB" id="9802516at2"/>
<dbReference type="GeneID" id="78296047"/>
<dbReference type="HAMAP" id="MF_00048">
    <property type="entry name" value="UPF0102"/>
    <property type="match status" value="1"/>
</dbReference>
<dbReference type="GO" id="GO:0004519">
    <property type="term" value="F:endonuclease activity"/>
    <property type="evidence" value="ECO:0007669"/>
    <property type="project" value="UniProtKB-KW"/>
</dbReference>
<sequence length="132" mass="15158">MKLARAAHLALGRRGEAAACRLLEAKGFDILARNWRVKAGELDIVARDGASVVFVEVKTLHRKGFFRPLDNLSAHQKKRNFHAAQLYLRMIGGTGLPVRFDLVEVVASRWRLREIRHHHDYLPRLNWKEMPG</sequence>
<organism evidence="4 5">
    <name type="scientific">Victivallis vadensis</name>
    <dbReference type="NCBI Taxonomy" id="172901"/>
    <lineage>
        <taxon>Bacteria</taxon>
        <taxon>Pseudomonadati</taxon>
        <taxon>Lentisphaerota</taxon>
        <taxon>Lentisphaeria</taxon>
        <taxon>Victivallales</taxon>
        <taxon>Victivallaceae</taxon>
        <taxon>Victivallis</taxon>
    </lineage>
</organism>
<dbReference type="Proteomes" id="UP000576225">
    <property type="component" value="Unassembled WGS sequence"/>
</dbReference>
<keyword evidence="5" id="KW-1185">Reference proteome</keyword>
<dbReference type="Pfam" id="PF02021">
    <property type="entry name" value="UPF0102"/>
    <property type="match status" value="1"/>
</dbReference>
<dbReference type="AlphaFoldDB" id="A0A2U1ARU3"/>
<dbReference type="InterPro" id="IPR003509">
    <property type="entry name" value="UPF0102_YraN-like"/>
</dbReference>
<gene>
    <name evidence="4" type="ORF">C8D82_1229</name>
    <name evidence="3" type="ORF">HF882_06425</name>
</gene>
<protein>
    <recommendedName>
        <fullName evidence="2">UPF0102 protein C8D82_1229</fullName>
    </recommendedName>
</protein>
<keyword evidence="4" id="KW-0378">Hydrolase</keyword>
<accession>A0A2U1ARU3</accession>
<dbReference type="InterPro" id="IPR011856">
    <property type="entry name" value="tRNA_endonuc-like_dom_sf"/>
</dbReference>
<keyword evidence="4" id="KW-0255">Endonuclease</keyword>